<reference evidence="16 17" key="1">
    <citation type="submission" date="2015-09" db="EMBL/GenBank/DDBJ databases">
        <title>Genome sequencing project for genomic taxonomy and phylogenomics of Bacillus-like bacteria.</title>
        <authorList>
            <person name="Liu B."/>
            <person name="Wang J."/>
            <person name="Zhu Y."/>
            <person name="Liu G."/>
            <person name="Chen Q."/>
            <person name="Chen Z."/>
            <person name="Lan J."/>
            <person name="Che J."/>
            <person name="Ge C."/>
            <person name="Shi H."/>
            <person name="Pan Z."/>
            <person name="Liu X."/>
        </authorList>
    </citation>
    <scope>NUCLEOTIDE SEQUENCE [LARGE SCALE GENOMIC DNA]</scope>
    <source>
        <strain evidence="16 17">LMG 18435</strain>
    </source>
</reference>
<dbReference type="PANTHER" id="PTHR43547:SF10">
    <property type="entry name" value="SENSOR HISTIDINE KINASE DCUS"/>
    <property type="match status" value="1"/>
</dbReference>
<organism evidence="16 17">
    <name type="scientific">Heyndrickxia shackletonii</name>
    <dbReference type="NCBI Taxonomy" id="157838"/>
    <lineage>
        <taxon>Bacteria</taxon>
        <taxon>Bacillati</taxon>
        <taxon>Bacillota</taxon>
        <taxon>Bacilli</taxon>
        <taxon>Bacillales</taxon>
        <taxon>Bacillaceae</taxon>
        <taxon>Heyndrickxia</taxon>
    </lineage>
</organism>
<evidence type="ECO:0000256" key="1">
    <source>
        <dbReference type="ARBA" id="ARBA00000085"/>
    </source>
</evidence>
<dbReference type="Gene3D" id="3.30.450.20">
    <property type="entry name" value="PAS domain"/>
    <property type="match status" value="2"/>
</dbReference>
<dbReference type="GO" id="GO:0000155">
    <property type="term" value="F:phosphorelay sensor kinase activity"/>
    <property type="evidence" value="ECO:0007669"/>
    <property type="project" value="InterPro"/>
</dbReference>
<comment type="subcellular location">
    <subcellularLocation>
        <location evidence="2">Cell membrane</location>
        <topology evidence="2">Multi-pass membrane protein</topology>
    </subcellularLocation>
</comment>
<dbReference type="InterPro" id="IPR004358">
    <property type="entry name" value="Sig_transdc_His_kin-like_C"/>
</dbReference>
<feature type="domain" description="Histidine kinase" evidence="15">
    <location>
        <begin position="342"/>
        <end position="537"/>
    </location>
</feature>
<dbReference type="SUPFAM" id="SSF103190">
    <property type="entry name" value="Sensory domain-like"/>
    <property type="match status" value="1"/>
</dbReference>
<evidence type="ECO:0000256" key="5">
    <source>
        <dbReference type="ARBA" id="ARBA00022553"/>
    </source>
</evidence>
<evidence type="ECO:0000256" key="10">
    <source>
        <dbReference type="ARBA" id="ARBA00022840"/>
    </source>
</evidence>
<dbReference type="AlphaFoldDB" id="A0A0Q3TK32"/>
<gene>
    <name evidence="16" type="ORF">AN964_13180</name>
</gene>
<evidence type="ECO:0000256" key="8">
    <source>
        <dbReference type="ARBA" id="ARBA00022741"/>
    </source>
</evidence>
<evidence type="ECO:0000256" key="4">
    <source>
        <dbReference type="ARBA" id="ARBA00022475"/>
    </source>
</evidence>
<dbReference type="PANTHER" id="PTHR43547">
    <property type="entry name" value="TWO-COMPONENT HISTIDINE KINASE"/>
    <property type="match status" value="1"/>
</dbReference>
<feature type="transmembrane region" description="Helical" evidence="14">
    <location>
        <begin position="183"/>
        <end position="202"/>
    </location>
</feature>
<dbReference type="SMART" id="SM00387">
    <property type="entry name" value="HATPase_c"/>
    <property type="match status" value="1"/>
</dbReference>
<evidence type="ECO:0000256" key="2">
    <source>
        <dbReference type="ARBA" id="ARBA00004651"/>
    </source>
</evidence>
<dbReference type="InterPro" id="IPR005467">
    <property type="entry name" value="His_kinase_dom"/>
</dbReference>
<evidence type="ECO:0000256" key="14">
    <source>
        <dbReference type="SAM" id="Phobius"/>
    </source>
</evidence>
<keyword evidence="5" id="KW-0597">Phosphoprotein</keyword>
<evidence type="ECO:0000256" key="6">
    <source>
        <dbReference type="ARBA" id="ARBA00022679"/>
    </source>
</evidence>
<evidence type="ECO:0000313" key="17">
    <source>
        <dbReference type="Proteomes" id="UP000051888"/>
    </source>
</evidence>
<accession>A0A0Q3TK32</accession>
<dbReference type="PRINTS" id="PR00344">
    <property type="entry name" value="BCTRLSENSOR"/>
</dbReference>
<dbReference type="SUPFAM" id="SSF55874">
    <property type="entry name" value="ATPase domain of HSP90 chaperone/DNA topoisomerase II/histidine kinase"/>
    <property type="match status" value="1"/>
</dbReference>
<dbReference type="Pfam" id="PF02518">
    <property type="entry name" value="HATPase_c"/>
    <property type="match status" value="1"/>
</dbReference>
<dbReference type="InterPro" id="IPR039506">
    <property type="entry name" value="SPOB_a"/>
</dbReference>
<evidence type="ECO:0000256" key="12">
    <source>
        <dbReference type="ARBA" id="ARBA00023012"/>
    </source>
</evidence>
<evidence type="ECO:0000259" key="15">
    <source>
        <dbReference type="PROSITE" id="PS50109"/>
    </source>
</evidence>
<comment type="catalytic activity">
    <reaction evidence="1">
        <text>ATP + protein L-histidine = ADP + protein N-phospho-L-histidine.</text>
        <dbReference type="EC" id="2.7.13.3"/>
    </reaction>
</comment>
<dbReference type="InterPro" id="IPR036890">
    <property type="entry name" value="HATPase_C_sf"/>
</dbReference>
<dbReference type="Gene3D" id="1.10.287.130">
    <property type="match status" value="1"/>
</dbReference>
<keyword evidence="12" id="KW-0902">Two-component regulatory system</keyword>
<evidence type="ECO:0000256" key="3">
    <source>
        <dbReference type="ARBA" id="ARBA00012438"/>
    </source>
</evidence>
<evidence type="ECO:0000256" key="11">
    <source>
        <dbReference type="ARBA" id="ARBA00022989"/>
    </source>
</evidence>
<keyword evidence="6" id="KW-0808">Transferase</keyword>
<keyword evidence="7 14" id="KW-0812">Transmembrane</keyword>
<dbReference type="InterPro" id="IPR035965">
    <property type="entry name" value="PAS-like_dom_sf"/>
</dbReference>
<dbReference type="GO" id="GO:0005524">
    <property type="term" value="F:ATP binding"/>
    <property type="evidence" value="ECO:0007669"/>
    <property type="project" value="UniProtKB-KW"/>
</dbReference>
<sequence>MYGFQEEKYLNVKQISIRWKITILSYCVVILSLLIGGILLVVNIQSAKEQEINTAAMNTARTVAELSDVRKAVQKSKGWNNISHLIEQIRLINEEDYIVVMNMDRIRYSHPVPKLLGTPSLGKDEDAAFAEHNYFSKAKGEMGTFTRAFFPIKDANLNQIGVVLVGHRIPSFWEISANLKNEMIIILSLTLSAGLIGSFLLARHIKKQMFQLEPHQIARILEERTATFHSMNEGVIAIDSRENITIFNEKAKGIFSVKGDVVGKPIRSVLEDTRLPEIVERNKAVYNETIIVGGKNILSSRFPVLINQKVVGAVAICQDRTEVVKIAEELTGVKNFVEALRVQNHEYMNNLHTIAGLIQLGKSEQALDLAFTTSEQQINVSKSIKEMIQSDALAGLLLSKIRRGKELGIEVRVDPNSCLSQFPNQVDEHDFVVLLGNMLENAFGSFEQVEKEGRFIDISIEQNEGICAIMLEDNGCGIAVEDLPFIFDKGFTKNKQNGTGYGLFLVKQIVTKGNADVEVDSQVGEGTSFTITFPMSLGVEMNG</sequence>
<dbReference type="SMART" id="SM00091">
    <property type="entry name" value="PAS"/>
    <property type="match status" value="1"/>
</dbReference>
<comment type="caution">
    <text evidence="16">The sequence shown here is derived from an EMBL/GenBank/DDBJ whole genome shotgun (WGS) entry which is preliminary data.</text>
</comment>
<keyword evidence="11 14" id="KW-1133">Transmembrane helix</keyword>
<keyword evidence="9 16" id="KW-0418">Kinase</keyword>
<dbReference type="SUPFAM" id="SSF55785">
    <property type="entry name" value="PYP-like sensor domain (PAS domain)"/>
    <property type="match status" value="1"/>
</dbReference>
<dbReference type="GO" id="GO:0005886">
    <property type="term" value="C:plasma membrane"/>
    <property type="evidence" value="ECO:0007669"/>
    <property type="project" value="UniProtKB-SubCell"/>
</dbReference>
<dbReference type="SUPFAM" id="SSF55890">
    <property type="entry name" value="Sporulation response regulatory protein Spo0B"/>
    <property type="match status" value="1"/>
</dbReference>
<dbReference type="InterPro" id="IPR016120">
    <property type="entry name" value="Sig_transdc_His_kin_SpoOB"/>
</dbReference>
<protein>
    <recommendedName>
        <fullName evidence="3">histidine kinase</fullName>
        <ecNumber evidence="3">2.7.13.3</ecNumber>
    </recommendedName>
</protein>
<dbReference type="EMBL" id="LJJC01000004">
    <property type="protein sequence ID" value="KQL54352.1"/>
    <property type="molecule type" value="Genomic_DNA"/>
</dbReference>
<name>A0A0Q3TK32_9BACI</name>
<evidence type="ECO:0000256" key="13">
    <source>
        <dbReference type="ARBA" id="ARBA00023136"/>
    </source>
</evidence>
<dbReference type="CDD" id="cd00130">
    <property type="entry name" value="PAS"/>
    <property type="match status" value="1"/>
</dbReference>
<dbReference type="InterPro" id="IPR033463">
    <property type="entry name" value="sCache_3"/>
</dbReference>
<dbReference type="PROSITE" id="PS50109">
    <property type="entry name" value="HIS_KIN"/>
    <property type="match status" value="1"/>
</dbReference>
<dbReference type="Pfam" id="PF17203">
    <property type="entry name" value="sCache_3_2"/>
    <property type="match status" value="1"/>
</dbReference>
<dbReference type="Pfam" id="PF14689">
    <property type="entry name" value="SPOB_a"/>
    <property type="match status" value="1"/>
</dbReference>
<dbReference type="InterPro" id="IPR029151">
    <property type="entry name" value="Sensor-like_sf"/>
</dbReference>
<dbReference type="Gene3D" id="3.30.565.10">
    <property type="entry name" value="Histidine kinase-like ATPase, C-terminal domain"/>
    <property type="match status" value="1"/>
</dbReference>
<keyword evidence="4" id="KW-1003">Cell membrane</keyword>
<keyword evidence="10" id="KW-0067">ATP-binding</keyword>
<dbReference type="STRING" id="157838.AN964_13180"/>
<dbReference type="InterPro" id="IPR003594">
    <property type="entry name" value="HATPase_dom"/>
</dbReference>
<dbReference type="Proteomes" id="UP000051888">
    <property type="component" value="Unassembled WGS sequence"/>
</dbReference>
<feature type="transmembrane region" description="Helical" evidence="14">
    <location>
        <begin position="21"/>
        <end position="42"/>
    </location>
</feature>
<keyword evidence="17" id="KW-1185">Reference proteome</keyword>
<keyword evidence="8" id="KW-0547">Nucleotide-binding</keyword>
<dbReference type="InterPro" id="IPR000014">
    <property type="entry name" value="PAS"/>
</dbReference>
<evidence type="ECO:0000256" key="7">
    <source>
        <dbReference type="ARBA" id="ARBA00022692"/>
    </source>
</evidence>
<evidence type="ECO:0000313" key="16">
    <source>
        <dbReference type="EMBL" id="KQL54352.1"/>
    </source>
</evidence>
<dbReference type="EC" id="2.7.13.3" evidence="3"/>
<evidence type="ECO:0000256" key="9">
    <source>
        <dbReference type="ARBA" id="ARBA00022777"/>
    </source>
</evidence>
<dbReference type="PATRIC" id="fig|157838.3.peg.2927"/>
<keyword evidence="13 14" id="KW-0472">Membrane</keyword>
<proteinExistence type="predicted"/>